<dbReference type="Proteomes" id="UP000214720">
    <property type="component" value="Unassembled WGS sequence"/>
</dbReference>
<name>A0A226WN52_CABSO</name>
<sequence>MKIINAPDEKPVDLDKGPDTLFVLERRPAGAMFKLKAAFETIQSAWHGSLSSSVPSVAEGVKYLPDEAVIMIHFPRGKSVVIPVDQISELDDVPADALSSIALSFAGTALTLIDHNIDISVQGLLKSRQGKDGSGLPEDRFNGNAAKHFG</sequence>
<dbReference type="AlphaFoldDB" id="A0A226WN52"/>
<evidence type="ECO:0000313" key="3">
    <source>
        <dbReference type="Proteomes" id="UP000214720"/>
    </source>
</evidence>
<dbReference type="EMBL" id="MTHB01000278">
    <property type="protein sequence ID" value="OXC72250.1"/>
    <property type="molecule type" value="Genomic_DNA"/>
</dbReference>
<dbReference type="InterPro" id="IPR018841">
    <property type="entry name" value="DUF2442"/>
</dbReference>
<feature type="region of interest" description="Disordered" evidence="1">
    <location>
        <begin position="128"/>
        <end position="150"/>
    </location>
</feature>
<accession>A0A226WN52</accession>
<protein>
    <submittedName>
        <fullName evidence="2">Uncharacterized protein</fullName>
    </submittedName>
</protein>
<comment type="caution">
    <text evidence="2">The sequence shown here is derived from an EMBL/GenBank/DDBJ whole genome shotgun (WGS) entry which is preliminary data.</text>
</comment>
<dbReference type="Pfam" id="PF10387">
    <property type="entry name" value="DUF2442"/>
    <property type="match status" value="1"/>
</dbReference>
<reference evidence="3" key="1">
    <citation type="submission" date="2017-01" db="EMBL/GenBank/DDBJ databases">
        <title>Genome Analysis of Deinococcus marmoris KOPRI26562.</title>
        <authorList>
            <person name="Kim J.H."/>
            <person name="Oh H.-M."/>
        </authorList>
    </citation>
    <scope>NUCLEOTIDE SEQUENCE [LARGE SCALE GENOMIC DNA]</scope>
    <source>
        <strain evidence="3">PAMC 26633</strain>
    </source>
</reference>
<dbReference type="Gene3D" id="3.30.2020.40">
    <property type="entry name" value="Uncharacterised protein PF10387, DUF2442"/>
    <property type="match status" value="1"/>
</dbReference>
<proteinExistence type="predicted"/>
<gene>
    <name evidence="2" type="ORF">BSU04_42260</name>
</gene>
<evidence type="ECO:0000313" key="2">
    <source>
        <dbReference type="EMBL" id="OXC72250.1"/>
    </source>
</evidence>
<dbReference type="OrthoDB" id="9130145at2"/>
<evidence type="ECO:0000256" key="1">
    <source>
        <dbReference type="SAM" id="MobiDB-lite"/>
    </source>
</evidence>
<organism evidence="2 3">
    <name type="scientific">Caballeronia sordidicola</name>
    <name type="common">Burkholderia sordidicola</name>
    <dbReference type="NCBI Taxonomy" id="196367"/>
    <lineage>
        <taxon>Bacteria</taxon>
        <taxon>Pseudomonadati</taxon>
        <taxon>Pseudomonadota</taxon>
        <taxon>Betaproteobacteria</taxon>
        <taxon>Burkholderiales</taxon>
        <taxon>Burkholderiaceae</taxon>
        <taxon>Caballeronia</taxon>
    </lineage>
</organism>
<dbReference type="RefSeq" id="WP_089165794.1">
    <property type="nucleotide sequence ID" value="NZ_MTHB01000278.1"/>
</dbReference>